<dbReference type="FunCoup" id="A0A1S3GDT4">
    <property type="interactions" value="163"/>
</dbReference>
<organism evidence="2 3">
    <name type="scientific">Dipodomys ordii</name>
    <name type="common">Ord's kangaroo rat</name>
    <dbReference type="NCBI Taxonomy" id="10020"/>
    <lineage>
        <taxon>Eukaryota</taxon>
        <taxon>Metazoa</taxon>
        <taxon>Chordata</taxon>
        <taxon>Craniata</taxon>
        <taxon>Vertebrata</taxon>
        <taxon>Euteleostomi</taxon>
        <taxon>Mammalia</taxon>
        <taxon>Eutheria</taxon>
        <taxon>Euarchontoglires</taxon>
        <taxon>Glires</taxon>
        <taxon>Rodentia</taxon>
        <taxon>Castorimorpha</taxon>
        <taxon>Heteromyidae</taxon>
        <taxon>Dipodomyinae</taxon>
        <taxon>Dipodomys</taxon>
    </lineage>
</organism>
<evidence type="ECO:0000313" key="3">
    <source>
        <dbReference type="RefSeq" id="XP_012886162.1"/>
    </source>
</evidence>
<dbReference type="InterPro" id="IPR031679">
    <property type="entry name" value="SSTK-IP"/>
</dbReference>
<dbReference type="RefSeq" id="XP_012886162.1">
    <property type="nucleotide sequence ID" value="XM_013030708.1"/>
</dbReference>
<dbReference type="AlphaFoldDB" id="A0A1S3GDT4"/>
<dbReference type="GO" id="GO:0005737">
    <property type="term" value="C:cytoplasm"/>
    <property type="evidence" value="ECO:0007669"/>
    <property type="project" value="TreeGrafter"/>
</dbReference>
<gene>
    <name evidence="3" type="primary">Tsacc</name>
</gene>
<evidence type="ECO:0000313" key="2">
    <source>
        <dbReference type="Proteomes" id="UP000081671"/>
    </source>
</evidence>
<feature type="region of interest" description="Disordered" evidence="1">
    <location>
        <begin position="96"/>
        <end position="124"/>
    </location>
</feature>
<evidence type="ECO:0000256" key="1">
    <source>
        <dbReference type="SAM" id="MobiDB-lite"/>
    </source>
</evidence>
<dbReference type="STRING" id="10020.ENSDORP00000001751"/>
<dbReference type="GO" id="GO:0051087">
    <property type="term" value="F:protein-folding chaperone binding"/>
    <property type="evidence" value="ECO:0007669"/>
    <property type="project" value="InterPro"/>
</dbReference>
<dbReference type="Proteomes" id="UP000081671">
    <property type="component" value="Unplaced"/>
</dbReference>
<dbReference type="KEGG" id="dord:105996554"/>
<dbReference type="CTD" id="128229"/>
<accession>A0A1S3GDT4</accession>
<dbReference type="Pfam" id="PF15836">
    <property type="entry name" value="SSTK-IP"/>
    <property type="match status" value="1"/>
</dbReference>
<dbReference type="OrthoDB" id="9808383at2759"/>
<reference evidence="3" key="1">
    <citation type="submission" date="2025-08" db="UniProtKB">
        <authorList>
            <consortium name="RefSeq"/>
        </authorList>
    </citation>
    <scope>IDENTIFICATION</scope>
    <source>
        <tissue evidence="3">Kidney</tissue>
    </source>
</reference>
<keyword evidence="2" id="KW-1185">Reference proteome</keyword>
<protein>
    <submittedName>
        <fullName evidence="3">TSSK6-activating co-chaperone protein</fullName>
    </submittedName>
</protein>
<name>A0A1S3GDT4_DIPOR</name>
<dbReference type="GeneID" id="105996554"/>
<proteinExistence type="predicted"/>
<dbReference type="InParanoid" id="A0A1S3GDT4"/>
<dbReference type="PANTHER" id="PTHR37368">
    <property type="entry name" value="TSSK6-ACTIVATING CO-CHAPERONE PROTEIN"/>
    <property type="match status" value="1"/>
</dbReference>
<sequence>MEQHTSHPTNRKANEENNNVPLCRAKLSPSLIDVQATSLPATFLNLQTTKLPSGVEAKPKECLGLLDCMYVNLQLQTQLAEQQMTILENLQASVSQQIPGKEGKDSSVPALAPKQLLKSPAPIP</sequence>
<dbReference type="PANTHER" id="PTHR37368:SF1">
    <property type="entry name" value="TSSK6-ACTIVATING CO-CHAPERONE PROTEIN"/>
    <property type="match status" value="1"/>
</dbReference>